<reference evidence="3" key="1">
    <citation type="submission" date="2021-02" db="EMBL/GenBank/DDBJ databases">
        <title>Psilocybe cubensis genome.</title>
        <authorList>
            <person name="Mckernan K.J."/>
            <person name="Crawford S."/>
            <person name="Trippe A."/>
            <person name="Kane L.T."/>
            <person name="Mclaughlin S."/>
        </authorList>
    </citation>
    <scope>NUCLEOTIDE SEQUENCE [LARGE SCALE GENOMIC DNA]</scope>
    <source>
        <strain evidence="3">MGC-MH-2018</strain>
    </source>
</reference>
<keyword evidence="2" id="KW-0812">Transmembrane</keyword>
<feature type="transmembrane region" description="Helical" evidence="2">
    <location>
        <begin position="50"/>
        <end position="71"/>
    </location>
</feature>
<feature type="transmembrane region" description="Helical" evidence="2">
    <location>
        <begin position="162"/>
        <end position="184"/>
    </location>
</feature>
<feature type="transmembrane region" description="Helical" evidence="2">
    <location>
        <begin position="20"/>
        <end position="38"/>
    </location>
</feature>
<feature type="compositionally biased region" description="Basic and acidic residues" evidence="1">
    <location>
        <begin position="295"/>
        <end position="312"/>
    </location>
</feature>
<protein>
    <submittedName>
        <fullName evidence="3">Uncharacterized protein</fullName>
    </submittedName>
</protein>
<feature type="transmembrane region" description="Helical" evidence="2">
    <location>
        <begin position="239"/>
        <end position="257"/>
    </location>
</feature>
<evidence type="ECO:0000313" key="3">
    <source>
        <dbReference type="EMBL" id="KAG5167148.1"/>
    </source>
</evidence>
<dbReference type="AlphaFoldDB" id="A0A8H8CIX1"/>
<comment type="caution">
    <text evidence="3">The sequence shown here is derived from an EMBL/GenBank/DDBJ whole genome shotgun (WGS) entry which is preliminary data.</text>
</comment>
<evidence type="ECO:0000256" key="2">
    <source>
        <dbReference type="SAM" id="Phobius"/>
    </source>
</evidence>
<dbReference type="OrthoDB" id="3351617at2759"/>
<keyword evidence="2" id="KW-1133">Transmembrane helix</keyword>
<gene>
    <name evidence="3" type="ORF">JR316_007487</name>
</gene>
<proteinExistence type="predicted"/>
<dbReference type="EMBL" id="JAFIQS010000007">
    <property type="protein sequence ID" value="KAG5167148.1"/>
    <property type="molecule type" value="Genomic_DNA"/>
</dbReference>
<evidence type="ECO:0000256" key="1">
    <source>
        <dbReference type="SAM" id="MobiDB-lite"/>
    </source>
</evidence>
<name>A0A8H8CIX1_PSICU</name>
<feature type="transmembrane region" description="Helical" evidence="2">
    <location>
        <begin position="129"/>
        <end position="150"/>
    </location>
</feature>
<organism evidence="3">
    <name type="scientific">Psilocybe cubensis</name>
    <name type="common">Psychedelic mushroom</name>
    <name type="synonym">Stropharia cubensis</name>
    <dbReference type="NCBI Taxonomy" id="181762"/>
    <lineage>
        <taxon>Eukaryota</taxon>
        <taxon>Fungi</taxon>
        <taxon>Dikarya</taxon>
        <taxon>Basidiomycota</taxon>
        <taxon>Agaricomycotina</taxon>
        <taxon>Agaricomycetes</taxon>
        <taxon>Agaricomycetidae</taxon>
        <taxon>Agaricales</taxon>
        <taxon>Agaricineae</taxon>
        <taxon>Strophariaceae</taxon>
        <taxon>Psilocybe</taxon>
    </lineage>
</organism>
<accession>A0A8H8CIX1</accession>
<feature type="transmembrane region" description="Helical" evidence="2">
    <location>
        <begin position="97"/>
        <end position="117"/>
    </location>
</feature>
<feature type="region of interest" description="Disordered" evidence="1">
    <location>
        <begin position="291"/>
        <end position="320"/>
    </location>
</feature>
<sequence length="320" mass="36613">MSSSTIRANKACFEGLVLQALAYGALVMLYIQITQVLVRRPKRNRMFWLITFYSTALFPLATFAFIGKLIFMEKMYVGSPGEIIDSKAYYGVHCGEWANVISQVCITMIPWIGDLLMLYRLMVVWNYKWVLLIVPGGLYITRFGMAFPHLLTMIRTNPDKDLYGFIFYGLCVGLNTMVTIMICVRLFMMRHKAEMVLGNLQASLYNSCISIFVESGAFFSLWSLVYLSLRAKNSWAQDIFFQPYSFILALTRMLIILRMAQDRAWTREIITAADNGILDWEVSSVNSLPTNVSKPTDEMTQKLPNKFREDSLSSRSTISP</sequence>
<feature type="transmembrane region" description="Helical" evidence="2">
    <location>
        <begin position="204"/>
        <end position="227"/>
    </location>
</feature>
<keyword evidence="2" id="KW-0472">Membrane</keyword>